<keyword evidence="2 5" id="KW-0812">Transmembrane</keyword>
<reference evidence="7 8" key="1">
    <citation type="submission" date="2018-03" db="EMBL/GenBank/DDBJ databases">
        <title>The draft genome of Sphingosinicella sp. GL-C-18.</title>
        <authorList>
            <person name="Liu L."/>
            <person name="Li L."/>
            <person name="Liang L."/>
            <person name="Zhang X."/>
            <person name="Wang T."/>
        </authorList>
    </citation>
    <scope>NUCLEOTIDE SEQUENCE [LARGE SCALE GENOMIC DNA]</scope>
    <source>
        <strain evidence="7 8">GL-C-18</strain>
    </source>
</reference>
<dbReference type="RefSeq" id="WP_106511835.1">
    <property type="nucleotide sequence ID" value="NZ_PXYI01000002.1"/>
</dbReference>
<dbReference type="InterPro" id="IPR007267">
    <property type="entry name" value="GtrA_DPMS_TM"/>
</dbReference>
<sequence length="134" mass="14357">MSMPAKSLRYLTVSAVCWVIHNATMIAGDAAGLPLLASIAASFAIVVVVGYLLHSRYTFETSNGPGSFVRYVLAMLPNFPLSAALLWLLSKAIGLPMVVAAPLATMVMLAVNYFGSRWAITMPDSRRHEQGTLG</sequence>
<dbReference type="EMBL" id="PXYI01000002">
    <property type="protein sequence ID" value="PSJ41671.1"/>
    <property type="molecule type" value="Genomic_DNA"/>
</dbReference>
<gene>
    <name evidence="7" type="ORF">C7I55_05060</name>
</gene>
<comment type="subcellular location">
    <subcellularLocation>
        <location evidence="1">Membrane</location>
        <topology evidence="1">Multi-pass membrane protein</topology>
    </subcellularLocation>
</comment>
<keyword evidence="4 5" id="KW-0472">Membrane</keyword>
<proteinExistence type="predicted"/>
<evidence type="ECO:0000256" key="4">
    <source>
        <dbReference type="ARBA" id="ARBA00023136"/>
    </source>
</evidence>
<organism evidence="7 8">
    <name type="scientific">Allosphingosinicella deserti</name>
    <dbReference type="NCBI Taxonomy" id="2116704"/>
    <lineage>
        <taxon>Bacteria</taxon>
        <taxon>Pseudomonadati</taxon>
        <taxon>Pseudomonadota</taxon>
        <taxon>Alphaproteobacteria</taxon>
        <taxon>Sphingomonadales</taxon>
        <taxon>Sphingomonadaceae</taxon>
        <taxon>Allosphingosinicella</taxon>
    </lineage>
</organism>
<feature type="transmembrane region" description="Helical" evidence="5">
    <location>
        <begin position="95"/>
        <end position="115"/>
    </location>
</feature>
<dbReference type="AlphaFoldDB" id="A0A2P7QUM6"/>
<feature type="transmembrane region" description="Helical" evidence="5">
    <location>
        <begin position="68"/>
        <end position="89"/>
    </location>
</feature>
<keyword evidence="8" id="KW-1185">Reference proteome</keyword>
<evidence type="ECO:0000313" key="7">
    <source>
        <dbReference type="EMBL" id="PSJ41671.1"/>
    </source>
</evidence>
<comment type="caution">
    <text evidence="7">The sequence shown here is derived from an EMBL/GenBank/DDBJ whole genome shotgun (WGS) entry which is preliminary data.</text>
</comment>
<dbReference type="GO" id="GO:0000271">
    <property type="term" value="P:polysaccharide biosynthetic process"/>
    <property type="evidence" value="ECO:0007669"/>
    <property type="project" value="InterPro"/>
</dbReference>
<evidence type="ECO:0000256" key="5">
    <source>
        <dbReference type="SAM" id="Phobius"/>
    </source>
</evidence>
<dbReference type="OrthoDB" id="7597029at2"/>
<feature type="domain" description="GtrA/DPMS transmembrane" evidence="6">
    <location>
        <begin position="9"/>
        <end position="120"/>
    </location>
</feature>
<keyword evidence="3 5" id="KW-1133">Transmembrane helix</keyword>
<evidence type="ECO:0000259" key="6">
    <source>
        <dbReference type="Pfam" id="PF04138"/>
    </source>
</evidence>
<evidence type="ECO:0000256" key="1">
    <source>
        <dbReference type="ARBA" id="ARBA00004141"/>
    </source>
</evidence>
<protein>
    <recommendedName>
        <fullName evidence="6">GtrA/DPMS transmembrane domain-containing protein</fullName>
    </recommendedName>
</protein>
<dbReference type="Proteomes" id="UP000241167">
    <property type="component" value="Unassembled WGS sequence"/>
</dbReference>
<feature type="transmembrane region" description="Helical" evidence="5">
    <location>
        <begin position="7"/>
        <end position="27"/>
    </location>
</feature>
<name>A0A2P7QUM6_9SPHN</name>
<feature type="transmembrane region" description="Helical" evidence="5">
    <location>
        <begin position="33"/>
        <end position="53"/>
    </location>
</feature>
<evidence type="ECO:0000256" key="3">
    <source>
        <dbReference type="ARBA" id="ARBA00022989"/>
    </source>
</evidence>
<evidence type="ECO:0000256" key="2">
    <source>
        <dbReference type="ARBA" id="ARBA00022692"/>
    </source>
</evidence>
<dbReference type="Pfam" id="PF04138">
    <property type="entry name" value="GtrA_DPMS_TM"/>
    <property type="match status" value="1"/>
</dbReference>
<accession>A0A2P7QUM6</accession>
<evidence type="ECO:0000313" key="8">
    <source>
        <dbReference type="Proteomes" id="UP000241167"/>
    </source>
</evidence>
<dbReference type="GO" id="GO:0016020">
    <property type="term" value="C:membrane"/>
    <property type="evidence" value="ECO:0007669"/>
    <property type="project" value="UniProtKB-SubCell"/>
</dbReference>